<evidence type="ECO:0000259" key="2">
    <source>
        <dbReference type="PROSITE" id="PS51462"/>
    </source>
</evidence>
<keyword evidence="1 3" id="KW-0378">Hydrolase</keyword>
<dbReference type="RefSeq" id="WP_183641234.1">
    <property type="nucleotide sequence ID" value="NZ_JACHBL010000001.1"/>
</dbReference>
<dbReference type="PANTHER" id="PTHR11839">
    <property type="entry name" value="UDP/ADP-SUGAR PYROPHOSPHATASE"/>
    <property type="match status" value="1"/>
</dbReference>
<reference evidence="3 4" key="1">
    <citation type="submission" date="2020-08" db="EMBL/GenBank/DDBJ databases">
        <title>Sequencing the genomes of 1000 actinobacteria strains.</title>
        <authorList>
            <person name="Klenk H.-P."/>
        </authorList>
    </citation>
    <scope>NUCLEOTIDE SEQUENCE [LARGE SCALE GENOMIC DNA]</scope>
    <source>
        <strain evidence="3 4">DSM 23694</strain>
    </source>
</reference>
<dbReference type="GO" id="GO:0019693">
    <property type="term" value="P:ribose phosphate metabolic process"/>
    <property type="evidence" value="ECO:0007669"/>
    <property type="project" value="TreeGrafter"/>
</dbReference>
<dbReference type="Proteomes" id="UP000523863">
    <property type="component" value="Unassembled WGS sequence"/>
</dbReference>
<evidence type="ECO:0000256" key="1">
    <source>
        <dbReference type="ARBA" id="ARBA00022801"/>
    </source>
</evidence>
<dbReference type="SUPFAM" id="SSF55811">
    <property type="entry name" value="Nudix"/>
    <property type="match status" value="1"/>
</dbReference>
<keyword evidence="4" id="KW-1185">Reference proteome</keyword>
<dbReference type="Pfam" id="PF00293">
    <property type="entry name" value="NUDIX"/>
    <property type="match status" value="1"/>
</dbReference>
<sequence>MTIQDRAVTLDVTSRSVVYEGRVWDIVHDSFVFPETGEVLGRDYIDHPGAVAVVALDDDDRILMIEQYRHPVSMYLWEVPAGLLDIDGEDPVTAAERELFEEADVRADTWHVLVDQFNSPGASAEALRIFLAQGIHEIPEDKRHVRDGEEASMKIEWVPFDEALTAVIEGRIHNPSAVSGIMALAVARQRGMETLRDAHVEWNAHPKFRAEATNLYRD</sequence>
<dbReference type="GO" id="GO:0005829">
    <property type="term" value="C:cytosol"/>
    <property type="evidence" value="ECO:0007669"/>
    <property type="project" value="TreeGrafter"/>
</dbReference>
<feature type="domain" description="Nudix hydrolase" evidence="2">
    <location>
        <begin position="45"/>
        <end position="185"/>
    </location>
</feature>
<evidence type="ECO:0000313" key="3">
    <source>
        <dbReference type="EMBL" id="MBB5597960.1"/>
    </source>
</evidence>
<protein>
    <submittedName>
        <fullName evidence="3">ADP-ribose pyrophosphatase</fullName>
        <ecNumber evidence="3">3.6.1.13</ecNumber>
    </submittedName>
</protein>
<organism evidence="3 4">
    <name type="scientific">Neomicrococcus lactis</name>
    <dbReference type="NCBI Taxonomy" id="732241"/>
    <lineage>
        <taxon>Bacteria</taxon>
        <taxon>Bacillati</taxon>
        <taxon>Actinomycetota</taxon>
        <taxon>Actinomycetes</taxon>
        <taxon>Micrococcales</taxon>
        <taxon>Micrococcaceae</taxon>
        <taxon>Neomicrococcus</taxon>
    </lineage>
</organism>
<dbReference type="CDD" id="cd24158">
    <property type="entry name" value="NUDIX_ADPRase_Rv1700"/>
    <property type="match status" value="1"/>
</dbReference>
<comment type="caution">
    <text evidence="3">The sequence shown here is derived from an EMBL/GenBank/DDBJ whole genome shotgun (WGS) entry which is preliminary data.</text>
</comment>
<dbReference type="EMBL" id="JACHBL010000001">
    <property type="protein sequence ID" value="MBB5597960.1"/>
    <property type="molecule type" value="Genomic_DNA"/>
</dbReference>
<name>A0A7W8YAI6_9MICC</name>
<dbReference type="InterPro" id="IPR015797">
    <property type="entry name" value="NUDIX_hydrolase-like_dom_sf"/>
</dbReference>
<accession>A0A7W8YAI6</accession>
<evidence type="ECO:0000313" key="4">
    <source>
        <dbReference type="Proteomes" id="UP000523863"/>
    </source>
</evidence>
<dbReference type="EC" id="3.6.1.13" evidence="3"/>
<proteinExistence type="predicted"/>
<dbReference type="PROSITE" id="PS51462">
    <property type="entry name" value="NUDIX"/>
    <property type="match status" value="1"/>
</dbReference>
<dbReference type="PANTHER" id="PTHR11839:SF31">
    <property type="entry name" value="ADP-RIBOSE PYROPHOSPHATASE"/>
    <property type="match status" value="1"/>
</dbReference>
<dbReference type="Gene3D" id="3.90.79.10">
    <property type="entry name" value="Nucleoside Triphosphate Pyrophosphohydrolase"/>
    <property type="match status" value="1"/>
</dbReference>
<gene>
    <name evidence="3" type="ORF">BKA12_001040</name>
</gene>
<dbReference type="GO" id="GO:0006753">
    <property type="term" value="P:nucleoside phosphate metabolic process"/>
    <property type="evidence" value="ECO:0007669"/>
    <property type="project" value="TreeGrafter"/>
</dbReference>
<dbReference type="InterPro" id="IPR000086">
    <property type="entry name" value="NUDIX_hydrolase_dom"/>
</dbReference>
<dbReference type="AlphaFoldDB" id="A0A7W8YAI6"/>
<dbReference type="GO" id="GO:0047631">
    <property type="term" value="F:ADP-ribose diphosphatase activity"/>
    <property type="evidence" value="ECO:0007669"/>
    <property type="project" value="UniProtKB-EC"/>
</dbReference>